<protein>
    <submittedName>
        <fullName evidence="1">Uncharacterized protein</fullName>
    </submittedName>
</protein>
<dbReference type="Proteomes" id="UP001385499">
    <property type="component" value="Unassembled WGS sequence"/>
</dbReference>
<dbReference type="EMBL" id="JBAKIA010000014">
    <property type="protein sequence ID" value="MEJ8475889.1"/>
    <property type="molecule type" value="Genomic_DNA"/>
</dbReference>
<dbReference type="RefSeq" id="WP_340276164.1">
    <property type="nucleotide sequence ID" value="NZ_JBAKIA010000014.1"/>
</dbReference>
<feature type="non-terminal residue" evidence="1">
    <location>
        <position position="1"/>
    </location>
</feature>
<comment type="caution">
    <text evidence="1">The sequence shown here is derived from an EMBL/GenBank/DDBJ whole genome shotgun (WGS) entry which is preliminary data.</text>
</comment>
<keyword evidence="2" id="KW-1185">Reference proteome</keyword>
<evidence type="ECO:0000313" key="1">
    <source>
        <dbReference type="EMBL" id="MEJ8475889.1"/>
    </source>
</evidence>
<name>A0ABU8TP07_9HYPH</name>
<sequence length="111" mass="12860">SACLNTAMICASLYRPFFIKNLLRYLAEKILLLNTTNFRGDYRVTRFLYETSAEIVRDHHGLLASKLGMEVSTNLGSFQSRLEQIIEPLDLIFRDSFKLPMKRFLVEIGVR</sequence>
<gene>
    <name evidence="1" type="ORF">V6575_17485</name>
</gene>
<reference evidence="1 2" key="1">
    <citation type="submission" date="2024-02" db="EMBL/GenBank/DDBJ databases">
        <title>Roseibium algae sp. nov., isolated from marine alga (Grateloupia sp.), showing potential in myo-inositol conversion.</title>
        <authorList>
            <person name="Wang Y."/>
        </authorList>
    </citation>
    <scope>NUCLEOTIDE SEQUENCE [LARGE SCALE GENOMIC DNA]</scope>
    <source>
        <strain evidence="1 2">H3510</strain>
    </source>
</reference>
<organism evidence="1 2">
    <name type="scientific">Roseibium algae</name>
    <dbReference type="NCBI Taxonomy" id="3123038"/>
    <lineage>
        <taxon>Bacteria</taxon>
        <taxon>Pseudomonadati</taxon>
        <taxon>Pseudomonadota</taxon>
        <taxon>Alphaproteobacteria</taxon>
        <taxon>Hyphomicrobiales</taxon>
        <taxon>Stappiaceae</taxon>
        <taxon>Roseibium</taxon>
    </lineage>
</organism>
<proteinExistence type="predicted"/>
<evidence type="ECO:0000313" key="2">
    <source>
        <dbReference type="Proteomes" id="UP001385499"/>
    </source>
</evidence>
<accession>A0ABU8TP07</accession>